<keyword evidence="1" id="KW-0472">Membrane</keyword>
<dbReference type="Proteomes" id="UP000250140">
    <property type="component" value="Unassembled WGS sequence"/>
</dbReference>
<dbReference type="PANTHER" id="PTHR13315:SF1">
    <property type="entry name" value="PROTEIN TED1"/>
    <property type="match status" value="1"/>
</dbReference>
<dbReference type="AlphaFoldDB" id="A0A8E2JZR8"/>
<dbReference type="EMBL" id="KV748491">
    <property type="protein sequence ID" value="OCL15077.1"/>
    <property type="molecule type" value="Genomic_DNA"/>
</dbReference>
<sequence>MNLDTPALSSTQQTATYAFLNSAIARSRPVTDRSALTLLLTHIPLHKAAGTCPDAPFFAFYPTHDGDGTRAGVREQNHLSPHASAGILEGLFGLSGNVAAPARGMGRPGLVLTGHDHEGCDVVHYRPREDGAEWSAVRTPVGGDVGAVVGEDVPRVREVTLRSMMGEFGGHAGFVSAWFEEDKGEWRVEVATCGFAVQHWWWAVHVLDLVTLGVAVVAGMAKAWEGVLRTEKVGEKNRGKKDKEVKPGSKQKDGS</sequence>
<evidence type="ECO:0000256" key="2">
    <source>
        <dbReference type="SAM" id="MobiDB-lite"/>
    </source>
</evidence>
<accession>A0A8E2JZR8</accession>
<organism evidence="3 4">
    <name type="scientific">Glonium stellatum</name>
    <dbReference type="NCBI Taxonomy" id="574774"/>
    <lineage>
        <taxon>Eukaryota</taxon>
        <taxon>Fungi</taxon>
        <taxon>Dikarya</taxon>
        <taxon>Ascomycota</taxon>
        <taxon>Pezizomycotina</taxon>
        <taxon>Dothideomycetes</taxon>
        <taxon>Pleosporomycetidae</taxon>
        <taxon>Gloniales</taxon>
        <taxon>Gloniaceae</taxon>
        <taxon>Glonium</taxon>
    </lineage>
</organism>
<feature type="region of interest" description="Disordered" evidence="2">
    <location>
        <begin position="232"/>
        <end position="255"/>
    </location>
</feature>
<name>A0A8E2JZR8_9PEZI</name>
<dbReference type="InterPro" id="IPR033308">
    <property type="entry name" value="PGAP5/Cdc1/Ted1"/>
</dbReference>
<evidence type="ECO:0000256" key="1">
    <source>
        <dbReference type="ARBA" id="ARBA00023136"/>
    </source>
</evidence>
<proteinExistence type="predicted"/>
<dbReference type="GO" id="GO:0006506">
    <property type="term" value="P:GPI anchor biosynthetic process"/>
    <property type="evidence" value="ECO:0007669"/>
    <property type="project" value="InterPro"/>
</dbReference>
<reference evidence="3 4" key="1">
    <citation type="journal article" date="2016" name="Nat. Commun.">
        <title>Ectomycorrhizal ecology is imprinted in the genome of the dominant symbiotic fungus Cenococcum geophilum.</title>
        <authorList>
            <consortium name="DOE Joint Genome Institute"/>
            <person name="Peter M."/>
            <person name="Kohler A."/>
            <person name="Ohm R.A."/>
            <person name="Kuo A."/>
            <person name="Krutzmann J."/>
            <person name="Morin E."/>
            <person name="Arend M."/>
            <person name="Barry K.W."/>
            <person name="Binder M."/>
            <person name="Choi C."/>
            <person name="Clum A."/>
            <person name="Copeland A."/>
            <person name="Grisel N."/>
            <person name="Haridas S."/>
            <person name="Kipfer T."/>
            <person name="LaButti K."/>
            <person name="Lindquist E."/>
            <person name="Lipzen A."/>
            <person name="Maire R."/>
            <person name="Meier B."/>
            <person name="Mihaltcheva S."/>
            <person name="Molinier V."/>
            <person name="Murat C."/>
            <person name="Poggeler S."/>
            <person name="Quandt C.A."/>
            <person name="Sperisen C."/>
            <person name="Tritt A."/>
            <person name="Tisserant E."/>
            <person name="Crous P.W."/>
            <person name="Henrissat B."/>
            <person name="Nehls U."/>
            <person name="Egli S."/>
            <person name="Spatafora J.W."/>
            <person name="Grigoriev I.V."/>
            <person name="Martin F.M."/>
        </authorList>
    </citation>
    <scope>NUCLEOTIDE SEQUENCE [LARGE SCALE GENOMIC DNA]</scope>
    <source>
        <strain evidence="3 4">CBS 207.34</strain>
    </source>
</reference>
<dbReference type="PANTHER" id="PTHR13315">
    <property type="entry name" value="METALLO PHOSPHOESTERASE RELATED"/>
    <property type="match status" value="1"/>
</dbReference>
<evidence type="ECO:0000313" key="4">
    <source>
        <dbReference type="Proteomes" id="UP000250140"/>
    </source>
</evidence>
<gene>
    <name evidence="3" type="ORF">AOQ84DRAFT_351211</name>
</gene>
<keyword evidence="4" id="KW-1185">Reference proteome</keyword>
<dbReference type="OrthoDB" id="9984693at2759"/>
<evidence type="ECO:0000313" key="3">
    <source>
        <dbReference type="EMBL" id="OCL15077.1"/>
    </source>
</evidence>
<protein>
    <submittedName>
        <fullName evidence="3">Uncharacterized protein</fullName>
    </submittedName>
</protein>
<dbReference type="GO" id="GO:0005783">
    <property type="term" value="C:endoplasmic reticulum"/>
    <property type="evidence" value="ECO:0007669"/>
    <property type="project" value="TreeGrafter"/>
</dbReference>
<dbReference type="GO" id="GO:0016020">
    <property type="term" value="C:membrane"/>
    <property type="evidence" value="ECO:0007669"/>
    <property type="project" value="GOC"/>
</dbReference>